<dbReference type="AlphaFoldDB" id="A0A7I4Z1V7"/>
<proteinExistence type="predicted"/>
<evidence type="ECO:0000256" key="1">
    <source>
        <dbReference type="SAM" id="MobiDB-lite"/>
    </source>
</evidence>
<evidence type="ECO:0000313" key="3">
    <source>
        <dbReference type="WBParaSite" id="HCON_00176180-00001"/>
    </source>
</evidence>
<keyword evidence="2" id="KW-1185">Reference proteome</keyword>
<accession>A0A7I4Z1V7</accession>
<feature type="region of interest" description="Disordered" evidence="1">
    <location>
        <begin position="44"/>
        <end position="76"/>
    </location>
</feature>
<feature type="compositionally biased region" description="Basic and acidic residues" evidence="1">
    <location>
        <begin position="48"/>
        <end position="62"/>
    </location>
</feature>
<sequence length="149" mass="16808">MPIPRDHVRHIFFYMWRRCTGATVAAHNISGVWGRTPLLSPRSSLVRSRKETQDSETGHVRDAPSPSTAPSLSAPTKKIRKLTAAVLRRDLGASTVLGLLQALGYRKAPRWIPVLADSRRYTRVPICQTLLPRLHRKEFLEDLFAGDRS</sequence>
<dbReference type="WBParaSite" id="HCON_00176180-00001">
    <property type="protein sequence ID" value="HCON_00176180-00001"/>
    <property type="gene ID" value="HCON_00176180"/>
</dbReference>
<protein>
    <submittedName>
        <fullName evidence="3">Uncharacterized protein</fullName>
    </submittedName>
</protein>
<evidence type="ECO:0000313" key="2">
    <source>
        <dbReference type="Proteomes" id="UP000025227"/>
    </source>
</evidence>
<name>A0A7I4Z1V7_HAECO</name>
<organism evidence="2 3">
    <name type="scientific">Haemonchus contortus</name>
    <name type="common">Barber pole worm</name>
    <dbReference type="NCBI Taxonomy" id="6289"/>
    <lineage>
        <taxon>Eukaryota</taxon>
        <taxon>Metazoa</taxon>
        <taxon>Ecdysozoa</taxon>
        <taxon>Nematoda</taxon>
        <taxon>Chromadorea</taxon>
        <taxon>Rhabditida</taxon>
        <taxon>Rhabditina</taxon>
        <taxon>Rhabditomorpha</taxon>
        <taxon>Strongyloidea</taxon>
        <taxon>Trichostrongylidae</taxon>
        <taxon>Haemonchus</taxon>
    </lineage>
</organism>
<feature type="compositionally biased region" description="Low complexity" evidence="1">
    <location>
        <begin position="63"/>
        <end position="76"/>
    </location>
</feature>
<dbReference type="Proteomes" id="UP000025227">
    <property type="component" value="Unplaced"/>
</dbReference>
<reference evidence="3" key="1">
    <citation type="submission" date="2020-12" db="UniProtKB">
        <authorList>
            <consortium name="WormBaseParasite"/>
        </authorList>
    </citation>
    <scope>IDENTIFICATION</scope>
    <source>
        <strain evidence="3">MHco3</strain>
    </source>
</reference>